<evidence type="ECO:0000313" key="2">
    <source>
        <dbReference type="Proteomes" id="UP000499080"/>
    </source>
</evidence>
<sequence>MAVPLSVCTKKEELADFNFLWLEDAAGTEINVNPSSHYRGLLLLLKFCFCRILCRKSQMRLYCAKVTYCPYYHHQEPRLTSPCQDLCLKSETQTCSPSIHCITFQARHGKKRERLNSNSI</sequence>
<accession>A0A4Y2KF52</accession>
<organism evidence="1 2">
    <name type="scientific">Araneus ventricosus</name>
    <name type="common">Orbweaver spider</name>
    <name type="synonym">Epeira ventricosa</name>
    <dbReference type="NCBI Taxonomy" id="182803"/>
    <lineage>
        <taxon>Eukaryota</taxon>
        <taxon>Metazoa</taxon>
        <taxon>Ecdysozoa</taxon>
        <taxon>Arthropoda</taxon>
        <taxon>Chelicerata</taxon>
        <taxon>Arachnida</taxon>
        <taxon>Araneae</taxon>
        <taxon>Araneomorphae</taxon>
        <taxon>Entelegynae</taxon>
        <taxon>Araneoidea</taxon>
        <taxon>Araneidae</taxon>
        <taxon>Araneus</taxon>
    </lineage>
</organism>
<dbReference type="EMBL" id="BGPR01004477">
    <property type="protein sequence ID" value="GBN00083.1"/>
    <property type="molecule type" value="Genomic_DNA"/>
</dbReference>
<name>A0A4Y2KF52_ARAVE</name>
<dbReference type="Proteomes" id="UP000499080">
    <property type="component" value="Unassembled WGS sequence"/>
</dbReference>
<dbReference type="AlphaFoldDB" id="A0A4Y2KF52"/>
<reference evidence="1 2" key="1">
    <citation type="journal article" date="2019" name="Sci. Rep.">
        <title>Orb-weaving spider Araneus ventricosus genome elucidates the spidroin gene catalogue.</title>
        <authorList>
            <person name="Kono N."/>
            <person name="Nakamura H."/>
            <person name="Ohtoshi R."/>
            <person name="Moran D.A.P."/>
            <person name="Shinohara A."/>
            <person name="Yoshida Y."/>
            <person name="Fujiwara M."/>
            <person name="Mori M."/>
            <person name="Tomita M."/>
            <person name="Arakawa K."/>
        </authorList>
    </citation>
    <scope>NUCLEOTIDE SEQUENCE [LARGE SCALE GENOMIC DNA]</scope>
</reference>
<comment type="caution">
    <text evidence="1">The sequence shown here is derived from an EMBL/GenBank/DDBJ whole genome shotgun (WGS) entry which is preliminary data.</text>
</comment>
<proteinExistence type="predicted"/>
<gene>
    <name evidence="1" type="ORF">AVEN_225977_1</name>
</gene>
<evidence type="ECO:0000313" key="1">
    <source>
        <dbReference type="EMBL" id="GBN00083.1"/>
    </source>
</evidence>
<protein>
    <submittedName>
        <fullName evidence="1">Uncharacterized protein</fullName>
    </submittedName>
</protein>
<keyword evidence="2" id="KW-1185">Reference proteome</keyword>